<evidence type="ECO:0000259" key="6">
    <source>
        <dbReference type="PROSITE" id="PS50931"/>
    </source>
</evidence>
<dbReference type="GO" id="GO:0006351">
    <property type="term" value="P:DNA-templated transcription"/>
    <property type="evidence" value="ECO:0007669"/>
    <property type="project" value="TreeGrafter"/>
</dbReference>
<dbReference type="PRINTS" id="PR00039">
    <property type="entry name" value="HTHLYSR"/>
</dbReference>
<dbReference type="InterPro" id="IPR000847">
    <property type="entry name" value="LysR_HTH_N"/>
</dbReference>
<dbReference type="InterPro" id="IPR005119">
    <property type="entry name" value="LysR_subst-bd"/>
</dbReference>
<dbReference type="SUPFAM" id="SSF46785">
    <property type="entry name" value="Winged helix' DNA-binding domain"/>
    <property type="match status" value="1"/>
</dbReference>
<accession>A0A446CQ29</accession>
<feature type="domain" description="HTH lysR-type" evidence="6">
    <location>
        <begin position="30"/>
        <end position="87"/>
    </location>
</feature>
<dbReference type="EMBL" id="UFQB01000021">
    <property type="protein sequence ID" value="SSW69823.1"/>
    <property type="molecule type" value="Genomic_DNA"/>
</dbReference>
<keyword evidence="3" id="KW-0238">DNA-binding</keyword>
<keyword evidence="8" id="KW-1185">Reference proteome</keyword>
<dbReference type="AlphaFoldDB" id="A0A446CQ29"/>
<dbReference type="SUPFAM" id="SSF53850">
    <property type="entry name" value="Periplasmic binding protein-like II"/>
    <property type="match status" value="1"/>
</dbReference>
<proteinExistence type="inferred from homology"/>
<evidence type="ECO:0000256" key="3">
    <source>
        <dbReference type="ARBA" id="ARBA00023125"/>
    </source>
</evidence>
<dbReference type="PROSITE" id="PS50931">
    <property type="entry name" value="HTH_LYSR"/>
    <property type="match status" value="1"/>
</dbReference>
<dbReference type="PANTHER" id="PTHR30537:SF26">
    <property type="entry name" value="GLYCINE CLEAVAGE SYSTEM TRANSCRIPTIONAL ACTIVATOR"/>
    <property type="match status" value="1"/>
</dbReference>
<organism evidence="7 8">
    <name type="scientific">Achromobacter agilis</name>
    <dbReference type="NCBI Taxonomy" id="1353888"/>
    <lineage>
        <taxon>Bacteria</taxon>
        <taxon>Pseudomonadati</taxon>
        <taxon>Pseudomonadota</taxon>
        <taxon>Betaproteobacteria</taxon>
        <taxon>Burkholderiales</taxon>
        <taxon>Alcaligenaceae</taxon>
        <taxon>Achromobacter</taxon>
    </lineage>
</organism>
<reference evidence="7 8" key="1">
    <citation type="submission" date="2018-07" db="EMBL/GenBank/DDBJ databases">
        <authorList>
            <person name="Peeters C."/>
        </authorList>
    </citation>
    <scope>NUCLEOTIDE SEQUENCE [LARGE SCALE GENOMIC DNA]</scope>
    <source>
        <strain evidence="7 8">LMG 3411</strain>
    </source>
</reference>
<dbReference type="PANTHER" id="PTHR30537">
    <property type="entry name" value="HTH-TYPE TRANSCRIPTIONAL REGULATOR"/>
    <property type="match status" value="1"/>
</dbReference>
<dbReference type="GO" id="GO:0043565">
    <property type="term" value="F:sequence-specific DNA binding"/>
    <property type="evidence" value="ECO:0007669"/>
    <property type="project" value="TreeGrafter"/>
</dbReference>
<evidence type="ECO:0000256" key="1">
    <source>
        <dbReference type="ARBA" id="ARBA00009437"/>
    </source>
</evidence>
<dbReference type="Proteomes" id="UP000289184">
    <property type="component" value="Unassembled WGS sequence"/>
</dbReference>
<evidence type="ECO:0000313" key="7">
    <source>
        <dbReference type="EMBL" id="SSW69823.1"/>
    </source>
</evidence>
<dbReference type="Gene3D" id="3.40.190.10">
    <property type="entry name" value="Periplasmic binding protein-like II"/>
    <property type="match status" value="2"/>
</dbReference>
<dbReference type="Gene3D" id="1.10.10.10">
    <property type="entry name" value="Winged helix-like DNA-binding domain superfamily/Winged helix DNA-binding domain"/>
    <property type="match status" value="1"/>
</dbReference>
<dbReference type="InterPro" id="IPR058163">
    <property type="entry name" value="LysR-type_TF_proteobact-type"/>
</dbReference>
<keyword evidence="2" id="KW-0805">Transcription regulation</keyword>
<evidence type="ECO:0000256" key="4">
    <source>
        <dbReference type="ARBA" id="ARBA00023163"/>
    </source>
</evidence>
<name>A0A446CQ29_9BURK</name>
<dbReference type="GO" id="GO:0003700">
    <property type="term" value="F:DNA-binding transcription factor activity"/>
    <property type="evidence" value="ECO:0007669"/>
    <property type="project" value="InterPro"/>
</dbReference>
<evidence type="ECO:0000256" key="2">
    <source>
        <dbReference type="ARBA" id="ARBA00023015"/>
    </source>
</evidence>
<evidence type="ECO:0000313" key="8">
    <source>
        <dbReference type="Proteomes" id="UP000289184"/>
    </source>
</evidence>
<dbReference type="InterPro" id="IPR036390">
    <property type="entry name" value="WH_DNA-bd_sf"/>
</dbReference>
<dbReference type="FunFam" id="1.10.10.10:FF:000001">
    <property type="entry name" value="LysR family transcriptional regulator"/>
    <property type="match status" value="1"/>
</dbReference>
<dbReference type="Pfam" id="PF03466">
    <property type="entry name" value="LysR_substrate"/>
    <property type="match status" value="1"/>
</dbReference>
<gene>
    <name evidence="7" type="primary">gcvA_11</name>
    <name evidence="7" type="ORF">AGI3411_04389</name>
</gene>
<feature type="compositionally biased region" description="Basic and acidic residues" evidence="5">
    <location>
        <begin position="14"/>
        <end position="23"/>
    </location>
</feature>
<feature type="region of interest" description="Disordered" evidence="5">
    <location>
        <begin position="1"/>
        <end position="28"/>
    </location>
</feature>
<comment type="similarity">
    <text evidence="1">Belongs to the LysR transcriptional regulatory family.</text>
</comment>
<dbReference type="Pfam" id="PF00126">
    <property type="entry name" value="HTH_1"/>
    <property type="match status" value="1"/>
</dbReference>
<dbReference type="InterPro" id="IPR036388">
    <property type="entry name" value="WH-like_DNA-bd_sf"/>
</dbReference>
<protein>
    <submittedName>
        <fullName evidence="7">Glycine cleavage system transcriptional activator</fullName>
    </submittedName>
</protein>
<keyword evidence="4" id="KW-0804">Transcription</keyword>
<evidence type="ECO:0000256" key="5">
    <source>
        <dbReference type="SAM" id="MobiDB-lite"/>
    </source>
</evidence>
<sequence>MLRRGKRSAPARGGEPRRQDGSRSMRNGIPNLSALQAFEASARLGSFSRAAEELSLTHSAVYRQVASLESRLGVQLFTRVRRRIVLTDHGAEYAGRIRHHLDQIEKDTFGLVSRTGMGRSIHIAVVPTLATTWLIPRLADFQREHGDITVSLSVRTLPFQFKDQPFDGALYHGDGLWPGTQGVLLFPERELVPVCAPELAARPLEPGAGALAGMTHLHLASRPDAWRQWYGANGCLYGPQAAGGPRYELFTMVMAAVQAGLGVGLMPRFLAQPALDQGTLAMPVPQALAVSQGYYFGYPLRSERSEALKLFETWLKAAAAGVGER</sequence>